<feature type="binding site" evidence="10">
    <location>
        <position position="405"/>
    </location>
    <ligand>
        <name>substrate</name>
    </ligand>
</feature>
<evidence type="ECO:0000256" key="4">
    <source>
        <dbReference type="ARBA" id="ARBA00022605"/>
    </source>
</evidence>
<feature type="active site" description="Nucleophile" evidence="10">
    <location>
        <position position="192"/>
    </location>
</feature>
<dbReference type="HAMAP" id="MF_01106">
    <property type="entry name" value="ArgJ"/>
    <property type="match status" value="1"/>
</dbReference>
<keyword evidence="7 10" id="KW-0511">Multifunctional enzyme</keyword>
<feature type="binding site" evidence="10">
    <location>
        <position position="192"/>
    </location>
    <ligand>
        <name>substrate</name>
    </ligand>
</feature>
<dbReference type="OrthoDB" id="9804242at2"/>
<dbReference type="EC" id="2.3.1.35" evidence="10"/>
<comment type="subunit">
    <text evidence="2 10">Heterotetramer of two alpha and two beta chains.</text>
</comment>
<reference evidence="11 12" key="1">
    <citation type="journal article" date="2016" name="Int. J. Syst. Evol. Microbiol.">
        <title>Desulfotomaculum ferrireducens sp. nov., a moderately thermophilic sulfate-reducing and dissimilatory Fe(III)-reducing bacterium isolated from compost.</title>
        <authorList>
            <person name="Yang G."/>
            <person name="Guo J."/>
            <person name="Zhuang L."/>
            <person name="Yuan Y."/>
            <person name="Zhou S."/>
        </authorList>
    </citation>
    <scope>NUCLEOTIDE SEQUENCE [LARGE SCALE GENOMIC DNA]</scope>
    <source>
        <strain evidence="11 12">GSS09</strain>
    </source>
</reference>
<dbReference type="UniPathway" id="UPA00068">
    <property type="reaction ID" value="UER00106"/>
</dbReference>
<dbReference type="GO" id="GO:0006592">
    <property type="term" value="P:ornithine biosynthetic process"/>
    <property type="evidence" value="ECO:0007669"/>
    <property type="project" value="TreeGrafter"/>
</dbReference>
<dbReference type="EMBL" id="CP019698">
    <property type="protein sequence ID" value="AQS58010.1"/>
    <property type="molecule type" value="Genomic_DNA"/>
</dbReference>
<dbReference type="PANTHER" id="PTHR23100:SF0">
    <property type="entry name" value="ARGININE BIOSYNTHESIS BIFUNCTIONAL PROTEIN ARGJ, MITOCHONDRIAL"/>
    <property type="match status" value="1"/>
</dbReference>
<feature type="chain" id="PRO_5023320391" description="Arginine biosynthesis bifunctional protein ArgJ beta chain" evidence="10">
    <location>
        <begin position="192"/>
        <end position="405"/>
    </location>
</feature>
<dbReference type="Gene3D" id="3.60.70.12">
    <property type="entry name" value="L-amino peptidase D-ALA esterase/amidase"/>
    <property type="match status" value="1"/>
</dbReference>
<proteinExistence type="inferred from homology"/>
<keyword evidence="3 10" id="KW-0055">Arginine biosynthesis</keyword>
<evidence type="ECO:0000256" key="3">
    <source>
        <dbReference type="ARBA" id="ARBA00022571"/>
    </source>
</evidence>
<comment type="catalytic activity">
    <reaction evidence="9 10">
        <text>N(2)-acetyl-L-ornithine + L-glutamate = N-acetyl-L-glutamate + L-ornithine</text>
        <dbReference type="Rhea" id="RHEA:15349"/>
        <dbReference type="ChEBI" id="CHEBI:29985"/>
        <dbReference type="ChEBI" id="CHEBI:44337"/>
        <dbReference type="ChEBI" id="CHEBI:46911"/>
        <dbReference type="ChEBI" id="CHEBI:57805"/>
        <dbReference type="EC" id="2.3.1.35"/>
    </reaction>
</comment>
<dbReference type="NCBIfam" id="TIGR00120">
    <property type="entry name" value="ArgJ"/>
    <property type="match status" value="1"/>
</dbReference>
<name>A0A1S6ITB7_9FIRM</name>
<dbReference type="FunFam" id="3.10.20.340:FF:000001">
    <property type="entry name" value="Arginine biosynthesis bifunctional protein ArgJ, chloroplastic"/>
    <property type="match status" value="1"/>
</dbReference>
<evidence type="ECO:0000256" key="2">
    <source>
        <dbReference type="ARBA" id="ARBA00011475"/>
    </source>
</evidence>
<keyword evidence="8 10" id="KW-0012">Acyltransferase</keyword>
<dbReference type="CDD" id="cd02152">
    <property type="entry name" value="OAT"/>
    <property type="match status" value="1"/>
</dbReference>
<dbReference type="KEGG" id="dfg:B0537_02180"/>
<keyword evidence="6 10" id="KW-0068">Autocatalytic cleavage</keyword>
<dbReference type="NCBIfam" id="NF003802">
    <property type="entry name" value="PRK05388.1"/>
    <property type="match status" value="1"/>
</dbReference>
<feature type="site" description="Involved in the stabilization of negative charge on the oxyanion by the formation of the oxyanion hole" evidence="10">
    <location>
        <position position="118"/>
    </location>
</feature>
<dbReference type="STRING" id="1833852.B0537_02180"/>
<dbReference type="GO" id="GO:0005737">
    <property type="term" value="C:cytoplasm"/>
    <property type="evidence" value="ECO:0007669"/>
    <property type="project" value="UniProtKB-SubCell"/>
</dbReference>
<dbReference type="Gene3D" id="3.10.20.340">
    <property type="entry name" value="ArgJ beta chain, C-terminal domain"/>
    <property type="match status" value="1"/>
</dbReference>
<feature type="binding site" evidence="10">
    <location>
        <position position="400"/>
    </location>
    <ligand>
        <name>substrate</name>
    </ligand>
</feature>
<sequence length="405" mass="41930">MTTNCQVISGGVTAPRGFSASGVSAGLKKNNKLDLALLFSETPAAAAGVYTTNLVQAAPLVLTRQRISAGGLARAVIINAGNANACTGARGLPDAQASTQAVATALGIPEEQVLVASTGVIGVPLPVKKIIGAVPQAVASLSKENHAAASQAIMTTDLVPKEYAVQLEIGEKLVTIGGMAKGSGMIHPNMATMLAFVTTDAVISHGVLQQALKQVVDSSFNMITVDGDTSTNDMLIALANGQAGNQEILPATAEYQLFYQGLLEVCTALAKMIARDGEGATRLIEVTVKGAPSRQDAQRAARSVAGSNLFKAAVFGKDANWGRILCALGYSGASFDPTKVDIFIGEVQVAKDGGALEFDEDKAQVMLSQDPVHVFVNLKSGDGSATAWGCDLTYDYVRINGSYRT</sequence>
<dbReference type="EC" id="2.3.1.1" evidence="10"/>
<dbReference type="InterPro" id="IPR042195">
    <property type="entry name" value="ArgJ_beta_C"/>
</dbReference>
<dbReference type="FunFam" id="3.60.70.12:FF:000001">
    <property type="entry name" value="Arginine biosynthesis bifunctional protein ArgJ, chloroplastic"/>
    <property type="match status" value="1"/>
</dbReference>
<evidence type="ECO:0000313" key="12">
    <source>
        <dbReference type="Proteomes" id="UP000189464"/>
    </source>
</evidence>
<dbReference type="RefSeq" id="WP_077712969.1">
    <property type="nucleotide sequence ID" value="NZ_CP019698.1"/>
</dbReference>
<feature type="chain" id="PRO_5023320392" description="Arginine biosynthesis bifunctional protein ArgJ alpha chain" evidence="10">
    <location>
        <begin position="1"/>
        <end position="191"/>
    </location>
</feature>
<dbReference type="AlphaFoldDB" id="A0A1S6ITB7"/>
<dbReference type="PANTHER" id="PTHR23100">
    <property type="entry name" value="ARGININE BIOSYNTHESIS BIFUNCTIONAL PROTEIN ARGJ"/>
    <property type="match status" value="1"/>
</dbReference>
<gene>
    <name evidence="10" type="primary">argJ</name>
    <name evidence="11" type="ORF">B0537_02180</name>
</gene>
<feature type="binding site" evidence="10">
    <location>
        <position position="278"/>
    </location>
    <ligand>
        <name>substrate</name>
    </ligand>
</feature>
<dbReference type="InterPro" id="IPR002813">
    <property type="entry name" value="Arg_biosynth_ArgJ"/>
</dbReference>
<dbReference type="InterPro" id="IPR016117">
    <property type="entry name" value="ArgJ-like_dom_sf"/>
</dbReference>
<keyword evidence="10" id="KW-0963">Cytoplasm</keyword>
<evidence type="ECO:0000256" key="10">
    <source>
        <dbReference type="HAMAP-Rule" id="MF_01106"/>
    </source>
</evidence>
<evidence type="ECO:0000256" key="1">
    <source>
        <dbReference type="ARBA" id="ARBA00006774"/>
    </source>
</evidence>
<evidence type="ECO:0000256" key="8">
    <source>
        <dbReference type="ARBA" id="ARBA00023315"/>
    </source>
</evidence>
<dbReference type="GO" id="GO:0004042">
    <property type="term" value="F:L-glutamate N-acetyltransferase activity"/>
    <property type="evidence" value="ECO:0007669"/>
    <property type="project" value="UniProtKB-UniRule"/>
</dbReference>
<accession>A0A1S6ITB7</accession>
<dbReference type="Proteomes" id="UP000189464">
    <property type="component" value="Chromosome"/>
</dbReference>
<dbReference type="SUPFAM" id="SSF56266">
    <property type="entry name" value="DmpA/ArgJ-like"/>
    <property type="match status" value="1"/>
</dbReference>
<comment type="pathway">
    <text evidence="10">Amino-acid biosynthesis; L-arginine biosynthesis; N(2)-acetyl-L-ornithine from L-glutamate: step 1/4.</text>
</comment>
<evidence type="ECO:0000256" key="6">
    <source>
        <dbReference type="ARBA" id="ARBA00022813"/>
    </source>
</evidence>
<evidence type="ECO:0000313" key="11">
    <source>
        <dbReference type="EMBL" id="AQS58010.1"/>
    </source>
</evidence>
<feature type="site" description="Cleavage; by autolysis" evidence="10">
    <location>
        <begin position="191"/>
        <end position="192"/>
    </location>
</feature>
<comment type="catalytic activity">
    <reaction evidence="10">
        <text>L-glutamate + acetyl-CoA = N-acetyl-L-glutamate + CoA + H(+)</text>
        <dbReference type="Rhea" id="RHEA:24292"/>
        <dbReference type="ChEBI" id="CHEBI:15378"/>
        <dbReference type="ChEBI" id="CHEBI:29985"/>
        <dbReference type="ChEBI" id="CHEBI:44337"/>
        <dbReference type="ChEBI" id="CHEBI:57287"/>
        <dbReference type="ChEBI" id="CHEBI:57288"/>
        <dbReference type="EC" id="2.3.1.1"/>
    </reaction>
</comment>
<comment type="pathway">
    <text evidence="10">Amino-acid biosynthesis; L-arginine biosynthesis; L-ornithine and N-acetyl-L-glutamate from L-glutamate and N(2)-acetyl-L-ornithine (cyclic): step 1/1.</text>
</comment>
<protein>
    <recommendedName>
        <fullName evidence="10">Arginine biosynthesis bifunctional protein ArgJ</fullName>
    </recommendedName>
    <domain>
        <recommendedName>
            <fullName evidence="10">Glutamate N-acetyltransferase</fullName>
            <ecNumber evidence="10">2.3.1.35</ecNumber>
        </recommendedName>
        <alternativeName>
            <fullName evidence="10">Ornithine acetyltransferase</fullName>
            <shortName evidence="10">OATase</shortName>
        </alternativeName>
        <alternativeName>
            <fullName evidence="10">Ornithine transacetylase</fullName>
        </alternativeName>
    </domain>
    <domain>
        <recommendedName>
            <fullName evidence="10">Amino-acid acetyltransferase</fullName>
            <ecNumber evidence="10">2.3.1.1</ecNumber>
        </recommendedName>
        <alternativeName>
            <fullName evidence="10">N-acetylglutamate synthase</fullName>
            <shortName evidence="10">AGSase</shortName>
        </alternativeName>
    </domain>
    <component>
        <recommendedName>
            <fullName evidence="10">Arginine biosynthesis bifunctional protein ArgJ alpha chain</fullName>
        </recommendedName>
    </component>
    <component>
        <recommendedName>
            <fullName evidence="10">Arginine biosynthesis bifunctional protein ArgJ beta chain</fullName>
        </recommendedName>
    </component>
</protein>
<evidence type="ECO:0000256" key="5">
    <source>
        <dbReference type="ARBA" id="ARBA00022679"/>
    </source>
</evidence>
<evidence type="ECO:0000256" key="7">
    <source>
        <dbReference type="ARBA" id="ARBA00023268"/>
    </source>
</evidence>
<dbReference type="Pfam" id="PF01960">
    <property type="entry name" value="ArgJ"/>
    <property type="match status" value="1"/>
</dbReference>
<feature type="site" description="Involved in the stabilization of negative charge on the oxyanion by the formation of the oxyanion hole" evidence="10">
    <location>
        <position position="119"/>
    </location>
</feature>
<keyword evidence="4 10" id="KW-0028">Amino-acid biosynthesis</keyword>
<keyword evidence="5 10" id="KW-0808">Transferase</keyword>
<comment type="similarity">
    <text evidence="1 10">Belongs to the ArgJ family.</text>
</comment>
<dbReference type="GO" id="GO:0006526">
    <property type="term" value="P:L-arginine biosynthetic process"/>
    <property type="evidence" value="ECO:0007669"/>
    <property type="project" value="UniProtKB-UniRule"/>
</dbReference>
<comment type="subcellular location">
    <subcellularLocation>
        <location evidence="10">Cytoplasm</location>
    </subcellularLocation>
</comment>
<evidence type="ECO:0000256" key="9">
    <source>
        <dbReference type="ARBA" id="ARBA00049439"/>
    </source>
</evidence>
<feature type="binding site" evidence="10">
    <location>
        <position position="155"/>
    </location>
    <ligand>
        <name>substrate</name>
    </ligand>
</feature>
<dbReference type="GO" id="GO:0004358">
    <property type="term" value="F:L-glutamate N-acetyltransferase activity, acting on acetyl-L-ornithine as donor"/>
    <property type="evidence" value="ECO:0007669"/>
    <property type="project" value="UniProtKB-UniRule"/>
</dbReference>
<comment type="function">
    <text evidence="10">Catalyzes two activities which are involved in the cyclic version of arginine biosynthesis: the synthesis of N-acetylglutamate from glutamate and acetyl-CoA as the acetyl donor, and of ornithine by transacetylation between N(2)-acetylornithine and glutamate.</text>
</comment>
<organism evidence="11 12">
    <name type="scientific">Desulforamulus ferrireducens</name>
    <dbReference type="NCBI Taxonomy" id="1833852"/>
    <lineage>
        <taxon>Bacteria</taxon>
        <taxon>Bacillati</taxon>
        <taxon>Bacillota</taxon>
        <taxon>Clostridia</taxon>
        <taxon>Eubacteriales</taxon>
        <taxon>Peptococcaceae</taxon>
        <taxon>Desulforamulus</taxon>
    </lineage>
</organism>
<keyword evidence="12" id="KW-1185">Reference proteome</keyword>
<feature type="binding site" evidence="10">
    <location>
        <position position="181"/>
    </location>
    <ligand>
        <name>substrate</name>
    </ligand>
</feature>